<evidence type="ECO:0000256" key="11">
    <source>
        <dbReference type="ARBA" id="ARBA00023180"/>
    </source>
</evidence>
<dbReference type="Ensembl" id="ENSPNYT00000014832.1">
    <property type="protein sequence ID" value="ENSPNYP00000014464.1"/>
    <property type="gene ID" value="ENSPNYG00000010888.1"/>
</dbReference>
<dbReference type="GO" id="GO:0045202">
    <property type="term" value="C:synapse"/>
    <property type="evidence" value="ECO:0007669"/>
    <property type="project" value="TreeGrafter"/>
</dbReference>
<dbReference type="GeneTree" id="ENSGT00940000156102"/>
<evidence type="ECO:0000256" key="6">
    <source>
        <dbReference type="ARBA" id="ARBA00022729"/>
    </source>
</evidence>
<evidence type="ECO:0000256" key="13">
    <source>
        <dbReference type="PROSITE-ProRule" id="PRU00323"/>
    </source>
</evidence>
<dbReference type="InterPro" id="IPR013783">
    <property type="entry name" value="Ig-like_fold"/>
</dbReference>
<dbReference type="FunFam" id="3.10.100.10:FF:000011">
    <property type="entry name" value="Aggrecan core protein"/>
    <property type="match status" value="1"/>
</dbReference>
<comment type="similarity">
    <text evidence="2">Belongs to the aggrecan/versican proteoglycan family.</text>
</comment>
<feature type="domain" description="Ig-like" evidence="14">
    <location>
        <begin position="9"/>
        <end position="133"/>
    </location>
</feature>
<sequence>LHTHLTSIPWLSVYMAVKMEEKLAVAGSLADTVALPCYFSITQAYPSSSSSDDYGRIKWTKLDGQEEKVVLVAQGLGVKLGHSFESRVSLLSYPQWFGDASLVIGKLRASDAGLYRCEVMHGLESTQVTVILTVRGVVFHYRANSSRYSLNYSEAVEACHSVDASIATPEQLTAAFEDGLDQCDAGWLADQSVRYPLTVTRPGCEGNLKNRPGVRTYGIRDPMEKYDVYCYVDKLHGEVFYPTSISSKLTWQQAREECEKHDAVLASPGHLFAAWRAGLNRCDFGWLSDGSVRYPITIPRTQCGGGQLGVRTLYKYENQTGYPDPTDRHGAFCFKGKTETHIDPNWTVIYSAHFLICMNLVLQQSGLISIKCLSRYLVSKGEKGCVINSFKKHVSFGSFFHLSHRHRAGFTGQESVTVI</sequence>
<dbReference type="Gene3D" id="2.60.40.10">
    <property type="entry name" value="Immunoglobulins"/>
    <property type="match status" value="1"/>
</dbReference>
<evidence type="ECO:0000259" key="14">
    <source>
        <dbReference type="PROSITE" id="PS50835"/>
    </source>
</evidence>
<evidence type="ECO:0000256" key="7">
    <source>
        <dbReference type="ARBA" id="ARBA00022737"/>
    </source>
</evidence>
<evidence type="ECO:0000256" key="3">
    <source>
        <dbReference type="ARBA" id="ARBA00022525"/>
    </source>
</evidence>
<dbReference type="SUPFAM" id="SSF48726">
    <property type="entry name" value="Immunoglobulin"/>
    <property type="match status" value="1"/>
</dbReference>
<dbReference type="SMART" id="SM00406">
    <property type="entry name" value="IGv"/>
    <property type="match status" value="1"/>
</dbReference>
<evidence type="ECO:0000256" key="4">
    <source>
        <dbReference type="ARBA" id="ARBA00022530"/>
    </source>
</evidence>
<feature type="domain" description="Link" evidence="15">
    <location>
        <begin position="137"/>
        <end position="232"/>
    </location>
</feature>
<dbReference type="GO" id="GO:0005615">
    <property type="term" value="C:extracellular space"/>
    <property type="evidence" value="ECO:0007669"/>
    <property type="project" value="TreeGrafter"/>
</dbReference>
<organism evidence="16">
    <name type="scientific">Pundamilia nyererei</name>
    <dbReference type="NCBI Taxonomy" id="303518"/>
    <lineage>
        <taxon>Eukaryota</taxon>
        <taxon>Metazoa</taxon>
        <taxon>Chordata</taxon>
        <taxon>Craniata</taxon>
        <taxon>Vertebrata</taxon>
        <taxon>Euteleostomi</taxon>
        <taxon>Actinopterygii</taxon>
        <taxon>Neopterygii</taxon>
        <taxon>Teleostei</taxon>
        <taxon>Neoteleostei</taxon>
        <taxon>Acanthomorphata</taxon>
        <taxon>Ovalentaria</taxon>
        <taxon>Cichlomorphae</taxon>
        <taxon>Cichliformes</taxon>
        <taxon>Cichlidae</taxon>
        <taxon>African cichlids</taxon>
        <taxon>Pseudocrenilabrinae</taxon>
        <taxon>Haplochromini</taxon>
        <taxon>Pundamilia</taxon>
    </lineage>
</organism>
<dbReference type="GO" id="GO:0010001">
    <property type="term" value="P:glial cell differentiation"/>
    <property type="evidence" value="ECO:0007669"/>
    <property type="project" value="TreeGrafter"/>
</dbReference>
<dbReference type="PANTHER" id="PTHR22804:SF6">
    <property type="entry name" value="VERSICAN CORE PROTEIN"/>
    <property type="match status" value="1"/>
</dbReference>
<dbReference type="InterPro" id="IPR016186">
    <property type="entry name" value="C-type_lectin-like/link_sf"/>
</dbReference>
<dbReference type="InterPro" id="IPR050691">
    <property type="entry name" value="Hyaluronan_bind_Proteoglycan"/>
</dbReference>
<dbReference type="InterPro" id="IPR000538">
    <property type="entry name" value="Link_dom"/>
</dbReference>
<dbReference type="SUPFAM" id="SSF56436">
    <property type="entry name" value="C-type lectin-like"/>
    <property type="match status" value="2"/>
</dbReference>
<keyword evidence="3" id="KW-0964">Secreted</keyword>
<feature type="domain" description="Link" evidence="15">
    <location>
        <begin position="238"/>
        <end position="335"/>
    </location>
</feature>
<evidence type="ECO:0000313" key="16">
    <source>
        <dbReference type="Ensembl" id="ENSPNYP00000014464.1"/>
    </source>
</evidence>
<protein>
    <submittedName>
        <fullName evidence="16">Versican core protein-like</fullName>
    </submittedName>
</protein>
<keyword evidence="4" id="KW-0272">Extracellular matrix</keyword>
<keyword evidence="10 13" id="KW-1015">Disulfide bond</keyword>
<dbReference type="InterPro" id="IPR003006">
    <property type="entry name" value="Ig/MHC_CS"/>
</dbReference>
<dbReference type="SMART" id="SM00445">
    <property type="entry name" value="LINK"/>
    <property type="match status" value="2"/>
</dbReference>
<comment type="subcellular location">
    <subcellularLocation>
        <location evidence="1">Secreted</location>
        <location evidence="1">Extracellular space</location>
        <location evidence="1">Extracellular matrix</location>
    </subcellularLocation>
</comment>
<evidence type="ECO:0000256" key="5">
    <source>
        <dbReference type="ARBA" id="ARBA00022536"/>
    </source>
</evidence>
<dbReference type="GO" id="GO:0002052">
    <property type="term" value="P:positive regulation of neuroblast proliferation"/>
    <property type="evidence" value="ECO:0007669"/>
    <property type="project" value="TreeGrafter"/>
</dbReference>
<comment type="caution">
    <text evidence="13">Lacks conserved residue(s) required for the propagation of feature annotation.</text>
</comment>
<dbReference type="PROSITE" id="PS00290">
    <property type="entry name" value="IG_MHC"/>
    <property type="match status" value="1"/>
</dbReference>
<dbReference type="InterPro" id="IPR003599">
    <property type="entry name" value="Ig_sub"/>
</dbReference>
<dbReference type="GO" id="GO:0005540">
    <property type="term" value="F:hyaluronic acid binding"/>
    <property type="evidence" value="ECO:0007669"/>
    <property type="project" value="InterPro"/>
</dbReference>
<dbReference type="InterPro" id="IPR013106">
    <property type="entry name" value="Ig_V-set"/>
</dbReference>
<evidence type="ECO:0000256" key="9">
    <source>
        <dbReference type="ARBA" id="ARBA00022974"/>
    </source>
</evidence>
<evidence type="ECO:0000256" key="8">
    <source>
        <dbReference type="ARBA" id="ARBA00022837"/>
    </source>
</evidence>
<dbReference type="FunFam" id="3.10.100.10:FF:000002">
    <property type="entry name" value="Hyaluronan proteoglycan link protein 1"/>
    <property type="match status" value="1"/>
</dbReference>
<proteinExistence type="inferred from homology"/>
<keyword evidence="6" id="KW-0732">Signal</keyword>
<dbReference type="PROSITE" id="PS50963">
    <property type="entry name" value="LINK_2"/>
    <property type="match status" value="2"/>
</dbReference>
<dbReference type="Pfam" id="PF00193">
    <property type="entry name" value="Xlink"/>
    <property type="match status" value="2"/>
</dbReference>
<dbReference type="PRINTS" id="PR01265">
    <property type="entry name" value="LINKMODULE"/>
</dbReference>
<reference evidence="16" key="1">
    <citation type="submission" date="2023-09" db="UniProtKB">
        <authorList>
            <consortium name="Ensembl"/>
        </authorList>
    </citation>
    <scope>IDENTIFICATION</scope>
</reference>
<dbReference type="Gene3D" id="3.10.100.10">
    <property type="entry name" value="Mannose-Binding Protein A, subunit A"/>
    <property type="match status" value="2"/>
</dbReference>
<dbReference type="InterPro" id="IPR007110">
    <property type="entry name" value="Ig-like_dom"/>
</dbReference>
<keyword evidence="8" id="KW-0106">Calcium</keyword>
<dbReference type="SMART" id="SM00409">
    <property type="entry name" value="IG"/>
    <property type="match status" value="1"/>
</dbReference>
<dbReference type="PANTHER" id="PTHR22804">
    <property type="entry name" value="AGGRECAN/VERSICAN PROTEOGLYCAN"/>
    <property type="match status" value="1"/>
</dbReference>
<dbReference type="PROSITE" id="PS50835">
    <property type="entry name" value="IG_LIKE"/>
    <property type="match status" value="1"/>
</dbReference>
<dbReference type="CDD" id="cd03517">
    <property type="entry name" value="Link_domain_CSPGs_modules_1_3"/>
    <property type="match status" value="1"/>
</dbReference>
<dbReference type="GO" id="GO:0007155">
    <property type="term" value="P:cell adhesion"/>
    <property type="evidence" value="ECO:0007669"/>
    <property type="project" value="InterPro"/>
</dbReference>
<evidence type="ECO:0000256" key="1">
    <source>
        <dbReference type="ARBA" id="ARBA00004498"/>
    </source>
</evidence>
<name>A0A3B4FXJ8_9CICH</name>
<evidence type="ECO:0000256" key="2">
    <source>
        <dbReference type="ARBA" id="ARBA00006838"/>
    </source>
</evidence>
<feature type="disulfide bond" evidence="13">
    <location>
        <begin position="282"/>
        <end position="303"/>
    </location>
</feature>
<dbReference type="PROSITE" id="PS01241">
    <property type="entry name" value="LINK_1"/>
    <property type="match status" value="1"/>
</dbReference>
<dbReference type="AlphaFoldDB" id="A0A3B4FXJ8"/>
<keyword evidence="12" id="KW-0393">Immunoglobulin domain</keyword>
<dbReference type="Pfam" id="PF07686">
    <property type="entry name" value="V-set"/>
    <property type="match status" value="1"/>
</dbReference>
<evidence type="ECO:0000256" key="10">
    <source>
        <dbReference type="ARBA" id="ARBA00023157"/>
    </source>
</evidence>
<keyword evidence="5" id="KW-0245">EGF-like domain</keyword>
<accession>A0A3B4FXJ8</accession>
<feature type="disulfide bond" evidence="13">
    <location>
        <begin position="183"/>
        <end position="204"/>
    </location>
</feature>
<dbReference type="InterPro" id="IPR036179">
    <property type="entry name" value="Ig-like_dom_sf"/>
</dbReference>
<dbReference type="GO" id="GO:0072534">
    <property type="term" value="C:perineuronal net"/>
    <property type="evidence" value="ECO:0007669"/>
    <property type="project" value="TreeGrafter"/>
</dbReference>
<dbReference type="CDD" id="cd03520">
    <property type="entry name" value="Link_domain_CSPGs_modules_2_4"/>
    <property type="match status" value="1"/>
</dbReference>
<dbReference type="InterPro" id="IPR016187">
    <property type="entry name" value="CTDL_fold"/>
</dbReference>
<keyword evidence="9" id="KW-0654">Proteoglycan</keyword>
<evidence type="ECO:0000256" key="12">
    <source>
        <dbReference type="ARBA" id="ARBA00023319"/>
    </source>
</evidence>
<keyword evidence="11" id="KW-0325">Glycoprotein</keyword>
<dbReference type="GO" id="GO:0007417">
    <property type="term" value="P:central nervous system development"/>
    <property type="evidence" value="ECO:0007669"/>
    <property type="project" value="TreeGrafter"/>
</dbReference>
<evidence type="ECO:0000259" key="15">
    <source>
        <dbReference type="PROSITE" id="PS50963"/>
    </source>
</evidence>
<dbReference type="GO" id="GO:0001501">
    <property type="term" value="P:skeletal system development"/>
    <property type="evidence" value="ECO:0007669"/>
    <property type="project" value="TreeGrafter"/>
</dbReference>
<keyword evidence="7" id="KW-0677">Repeat</keyword>